<keyword evidence="1" id="KW-0378">Hydrolase</keyword>
<evidence type="ECO:0000313" key="1">
    <source>
        <dbReference type="EMBL" id="MBA8817464.1"/>
    </source>
</evidence>
<keyword evidence="2" id="KW-1185">Reference proteome</keyword>
<reference evidence="1 2" key="1">
    <citation type="submission" date="2020-07" db="EMBL/GenBank/DDBJ databases">
        <title>Sequencing the genomes of 1000 actinobacteria strains.</title>
        <authorList>
            <person name="Klenk H.-P."/>
        </authorList>
    </citation>
    <scope>NUCLEOTIDE SEQUENCE [LARGE SCALE GENOMIC DNA]</scope>
    <source>
        <strain evidence="1 2">DSM 27576</strain>
    </source>
</reference>
<sequence length="285" mass="31982">MAANARSLSRAELRNAGWGRHAISKAVATGVLVRARRNHYLPGDAPVSILRAVRVGGQLTCLSLLQLAGVFVLRNSRLHVRAAHTMSRLRSPHDRWRRLEHRSVRGVHVHWEVLIDPCPHEATCVSVVDALAAAARCQPPRATVATFDSALHLGFVDEQDLDDIFASLPVRYRALRPLIDGRAESGAETLLRLILRSLRCKVELQVVIDGVGRVDLLVDGWLIIECDSEEFHSGWHYQERDRLRDLASAERGYTVLRPTARLIFTEPERVRAAVHGLLSARRRLR</sequence>
<name>A0A7W3JR21_9MICO</name>
<gene>
    <name evidence="1" type="ORF">FHX48_002569</name>
</gene>
<dbReference type="RefSeq" id="WP_167046820.1">
    <property type="nucleotide sequence ID" value="NZ_JAAOZB010000001.1"/>
</dbReference>
<organism evidence="1 2">
    <name type="scientific">Microbacterium halimionae</name>
    <dbReference type="NCBI Taxonomy" id="1526413"/>
    <lineage>
        <taxon>Bacteria</taxon>
        <taxon>Bacillati</taxon>
        <taxon>Actinomycetota</taxon>
        <taxon>Actinomycetes</taxon>
        <taxon>Micrococcales</taxon>
        <taxon>Microbacteriaceae</taxon>
        <taxon>Microbacterium</taxon>
    </lineage>
</organism>
<dbReference type="GO" id="GO:0004519">
    <property type="term" value="F:endonuclease activity"/>
    <property type="evidence" value="ECO:0007669"/>
    <property type="project" value="UniProtKB-KW"/>
</dbReference>
<evidence type="ECO:0000313" key="2">
    <source>
        <dbReference type="Proteomes" id="UP000526083"/>
    </source>
</evidence>
<dbReference type="Proteomes" id="UP000526083">
    <property type="component" value="Unassembled WGS sequence"/>
</dbReference>
<protein>
    <submittedName>
        <fullName evidence="1">Very-short-patch-repair endonuclease</fullName>
    </submittedName>
</protein>
<accession>A0A7W3JR21</accession>
<dbReference type="Gene3D" id="3.40.960.10">
    <property type="entry name" value="VSR Endonuclease"/>
    <property type="match status" value="1"/>
</dbReference>
<proteinExistence type="predicted"/>
<comment type="caution">
    <text evidence="1">The sequence shown here is derived from an EMBL/GenBank/DDBJ whole genome shotgun (WGS) entry which is preliminary data.</text>
</comment>
<keyword evidence="1" id="KW-0540">Nuclease</keyword>
<dbReference type="EMBL" id="JACGWY010000007">
    <property type="protein sequence ID" value="MBA8817464.1"/>
    <property type="molecule type" value="Genomic_DNA"/>
</dbReference>
<keyword evidence="1" id="KW-0255">Endonuclease</keyword>
<dbReference type="AlphaFoldDB" id="A0A7W3JR21"/>